<reference evidence="13 14" key="1">
    <citation type="submission" date="2016-10" db="EMBL/GenBank/DDBJ databases">
        <authorList>
            <person name="de Groot N.N."/>
        </authorList>
    </citation>
    <scope>NUCLEOTIDE SEQUENCE [LARGE SCALE GENOMIC DNA]</scope>
    <source>
        <strain evidence="14">P4-7,KCTC 19426,CECT 7604</strain>
    </source>
</reference>
<evidence type="ECO:0000256" key="8">
    <source>
        <dbReference type="RuleBase" id="RU003793"/>
    </source>
</evidence>
<evidence type="ECO:0000259" key="11">
    <source>
        <dbReference type="Pfam" id="PF01478"/>
    </source>
</evidence>
<feature type="transmembrane region" description="Helical" evidence="10">
    <location>
        <begin position="245"/>
        <end position="268"/>
    </location>
</feature>
<evidence type="ECO:0000256" key="5">
    <source>
        <dbReference type="ARBA" id="ARBA00022692"/>
    </source>
</evidence>
<keyword evidence="5 9" id="KW-0812">Transmembrane</keyword>
<keyword evidence="6 10" id="KW-1133">Transmembrane helix</keyword>
<dbReference type="GO" id="GO:0004190">
    <property type="term" value="F:aspartic-type endopeptidase activity"/>
    <property type="evidence" value="ECO:0007669"/>
    <property type="project" value="UniProtKB-EC"/>
</dbReference>
<dbReference type="GO" id="GO:0008168">
    <property type="term" value="F:methyltransferase activity"/>
    <property type="evidence" value="ECO:0007669"/>
    <property type="project" value="UniProtKB-KW"/>
</dbReference>
<dbReference type="PANTHER" id="PTHR30487:SF0">
    <property type="entry name" value="PREPILIN LEADER PEPTIDASE_N-METHYLTRANSFERASE-RELATED"/>
    <property type="match status" value="1"/>
</dbReference>
<evidence type="ECO:0000313" key="14">
    <source>
        <dbReference type="Proteomes" id="UP000198741"/>
    </source>
</evidence>
<keyword evidence="14" id="KW-1185">Reference proteome</keyword>
<dbReference type="Proteomes" id="UP000198741">
    <property type="component" value="Chromosome I"/>
</dbReference>
<evidence type="ECO:0000256" key="9">
    <source>
        <dbReference type="RuleBase" id="RU003794"/>
    </source>
</evidence>
<feature type="transmembrane region" description="Helical" evidence="10">
    <location>
        <begin position="138"/>
        <end position="158"/>
    </location>
</feature>
<dbReference type="InterPro" id="IPR050882">
    <property type="entry name" value="Prepilin_peptidase/N-MTase"/>
</dbReference>
<accession>A0A1H0R8H9</accession>
<dbReference type="PANTHER" id="PTHR30487">
    <property type="entry name" value="TYPE 4 PREPILIN-LIKE PROTEINS LEADER PEPTIDE-PROCESSING ENZYME"/>
    <property type="match status" value="1"/>
</dbReference>
<keyword evidence="9" id="KW-0378">Hydrolase</keyword>
<feature type="transmembrane region" description="Helical" evidence="10">
    <location>
        <begin position="12"/>
        <end position="34"/>
    </location>
</feature>
<comment type="catalytic activity">
    <reaction evidence="9">
        <text>Typically cleaves a -Gly-|-Phe- bond to release an N-terminal, basic peptide of 5-8 residues from type IV prepilin, and then N-methylates the new N-terminal amino group, the methyl donor being S-adenosyl-L-methionine.</text>
        <dbReference type="EC" id="3.4.23.43"/>
    </reaction>
</comment>
<evidence type="ECO:0000313" key="13">
    <source>
        <dbReference type="EMBL" id="SDP25258.1"/>
    </source>
</evidence>
<keyword evidence="3" id="KW-1003">Cell membrane</keyword>
<keyword evidence="9 13" id="KW-0808">Transferase</keyword>
<evidence type="ECO:0000256" key="3">
    <source>
        <dbReference type="ARBA" id="ARBA00022475"/>
    </source>
</evidence>
<evidence type="ECO:0000256" key="1">
    <source>
        <dbReference type="ARBA" id="ARBA00004429"/>
    </source>
</evidence>
<dbReference type="InterPro" id="IPR010627">
    <property type="entry name" value="Prepilin_pept_A24_N"/>
</dbReference>
<comment type="subcellular location">
    <subcellularLocation>
        <location evidence="1">Cell inner membrane</location>
        <topology evidence="1">Multi-pass membrane protein</topology>
    </subcellularLocation>
    <subcellularLocation>
        <location evidence="9">Cell membrane</location>
        <topology evidence="9">Multi-pass membrane protein</topology>
    </subcellularLocation>
</comment>
<dbReference type="EMBL" id="LT629710">
    <property type="protein sequence ID" value="SDP25258.1"/>
    <property type="molecule type" value="Genomic_DNA"/>
</dbReference>
<dbReference type="InterPro" id="IPR014032">
    <property type="entry name" value="Peptidase_A24A_bac"/>
</dbReference>
<evidence type="ECO:0000256" key="10">
    <source>
        <dbReference type="SAM" id="Phobius"/>
    </source>
</evidence>
<feature type="transmembrane region" description="Helical" evidence="10">
    <location>
        <begin position="113"/>
        <end position="131"/>
    </location>
</feature>
<dbReference type="GO" id="GO:0005886">
    <property type="term" value="C:plasma membrane"/>
    <property type="evidence" value="ECO:0007669"/>
    <property type="project" value="UniProtKB-SubCell"/>
</dbReference>
<feature type="transmembrane region" description="Helical" evidence="10">
    <location>
        <begin position="164"/>
        <end position="188"/>
    </location>
</feature>
<evidence type="ECO:0000256" key="6">
    <source>
        <dbReference type="ARBA" id="ARBA00022989"/>
    </source>
</evidence>
<gene>
    <name evidence="13" type="ORF">SAMN04515671_3425</name>
</gene>
<keyword evidence="7 10" id="KW-0472">Membrane</keyword>
<comment type="function">
    <text evidence="9">Plays an essential role in type IV pili and type II pseudopili formation by proteolytically removing the leader sequence from substrate proteins and subsequently monomethylating the alpha-amino group of the newly exposed N-terminal phenylalanine.</text>
</comment>
<evidence type="ECO:0000256" key="4">
    <source>
        <dbReference type="ARBA" id="ARBA00022519"/>
    </source>
</evidence>
<dbReference type="Gene3D" id="1.20.120.1220">
    <property type="match status" value="1"/>
</dbReference>
<feature type="domain" description="Prepilin peptidase A24 N-terminal" evidence="12">
    <location>
        <begin position="21"/>
        <end position="103"/>
    </location>
</feature>
<evidence type="ECO:0000256" key="7">
    <source>
        <dbReference type="ARBA" id="ARBA00023136"/>
    </source>
</evidence>
<dbReference type="GO" id="GO:0006465">
    <property type="term" value="P:signal peptide processing"/>
    <property type="evidence" value="ECO:0007669"/>
    <property type="project" value="TreeGrafter"/>
</dbReference>
<keyword evidence="4" id="KW-0997">Cell inner membrane</keyword>
<feature type="domain" description="Prepilin type IV endopeptidase peptidase" evidence="11">
    <location>
        <begin position="119"/>
        <end position="229"/>
    </location>
</feature>
<keyword evidence="9" id="KW-0645">Protease</keyword>
<feature type="transmembrane region" description="Helical" evidence="10">
    <location>
        <begin position="200"/>
        <end position="233"/>
    </location>
</feature>
<dbReference type="GO" id="GO:0032259">
    <property type="term" value="P:methylation"/>
    <property type="evidence" value="ECO:0007669"/>
    <property type="project" value="UniProtKB-KW"/>
</dbReference>
<evidence type="ECO:0000259" key="12">
    <source>
        <dbReference type="Pfam" id="PF06750"/>
    </source>
</evidence>
<proteinExistence type="inferred from homology"/>
<dbReference type="PRINTS" id="PR00864">
    <property type="entry name" value="PREPILNPTASE"/>
</dbReference>
<comment type="similarity">
    <text evidence="2 8">Belongs to the peptidase A24 family.</text>
</comment>
<organism evidence="13 14">
    <name type="scientific">Nakamurella panacisegetis</name>
    <dbReference type="NCBI Taxonomy" id="1090615"/>
    <lineage>
        <taxon>Bacteria</taxon>
        <taxon>Bacillati</taxon>
        <taxon>Actinomycetota</taxon>
        <taxon>Actinomycetes</taxon>
        <taxon>Nakamurellales</taxon>
        <taxon>Nakamurellaceae</taxon>
        <taxon>Nakamurella</taxon>
    </lineage>
</organism>
<dbReference type="EC" id="2.1.1.-" evidence="9"/>
<dbReference type="AlphaFoldDB" id="A0A1H0R8H9"/>
<protein>
    <recommendedName>
        <fullName evidence="9">Prepilin leader peptidase/N-methyltransferase</fullName>
        <ecNumber evidence="9">2.1.1.-</ecNumber>
        <ecNumber evidence="9">3.4.23.43</ecNumber>
    </recommendedName>
</protein>
<dbReference type="Pfam" id="PF06750">
    <property type="entry name" value="A24_N_bact"/>
    <property type="match status" value="1"/>
</dbReference>
<evidence type="ECO:0000256" key="2">
    <source>
        <dbReference type="ARBA" id="ARBA00005801"/>
    </source>
</evidence>
<name>A0A1H0R8H9_9ACTN</name>
<keyword evidence="9 13" id="KW-0489">Methyltransferase</keyword>
<dbReference type="EC" id="3.4.23.43" evidence="9"/>
<dbReference type="STRING" id="1090615.SAMN04515671_3425"/>
<keyword evidence="9" id="KW-0511">Multifunctional enzyme</keyword>
<dbReference type="Pfam" id="PF01478">
    <property type="entry name" value="Peptidase_A24"/>
    <property type="match status" value="1"/>
</dbReference>
<sequence>MVLAPTGTEATVPLVAVLSGLFGLAIGSFLNVVIYRTPRQESLIAPASHCPLCGEPIRARHNIPVLGWLLLHGRCADCGSTISVRYPLVELTTALLFAGLCLRLSALQLLPALPAYAYLAAVGVTLAMIDLDHRRLPNVIILPSYVIIAGLLAGASLWTHDWSALARAGAGGVALFAFYLLLAVIHPAGMGMGDVKLAGILGAILGYLSWAALIIGAFGGFLLGAIVGIAVLAAGRGTRKSALPFGPFMITGAILAIFVGDPLAQLYLRAMGQV</sequence>
<dbReference type="InterPro" id="IPR000045">
    <property type="entry name" value="Prepilin_IV_endopep_pep"/>
</dbReference>